<organism evidence="1 2">
    <name type="scientific">Chryseobacterium bernardetii</name>
    <dbReference type="NCBI Taxonomy" id="1241978"/>
    <lineage>
        <taxon>Bacteria</taxon>
        <taxon>Pseudomonadati</taxon>
        <taxon>Bacteroidota</taxon>
        <taxon>Flavobacteriia</taxon>
        <taxon>Flavobacteriales</taxon>
        <taxon>Weeksellaceae</taxon>
        <taxon>Chryseobacterium group</taxon>
        <taxon>Chryseobacterium</taxon>
    </lineage>
</organism>
<accession>A0ACC6IXF4</accession>
<protein>
    <submittedName>
        <fullName evidence="1">Nuclease of restriction endonuclease-like (RecB) superfamily</fullName>
    </submittedName>
</protein>
<sequence length="433" mass="50524">MLAGNNTLAAFLPVYYEKVLNTVNPNKTDLLLNASNFLIATNSARADDCQTESFTLAAIKNYNAQNILSFVINNVKFVTMHPLSPNLYSSVKHLIENAKNNIVRNINMTMIMTYFQIGEMIVEDEQSGRDRAEYSKETLKNLSKQLTEEFGKGYSVDNLQWMRKFYLTFQKRISSALTANSEKYETLSRISLQDPNYETASRNSIFTLSWSHYIQLMKIEDEDERNFYEIEATQNHWSVRELTRQFNSALYERLALSKDTEGIKQLAQKGQIIEKTTDVLKSHYVLEFLDLKQDHRYSESDLETEIINKLEHFMLELGKGFLFEGRQRRFTFEGDSFFVDLVFYNRLLKCFVLFDLKIGKLTHQDIGQMQMYVNYYDRKVKLEEENPTIGIILCKEENKTVIEFTLPESNNTIFAKEYKAILPSKEELKKQIG</sequence>
<evidence type="ECO:0000313" key="2">
    <source>
        <dbReference type="Proteomes" id="UP001184376"/>
    </source>
</evidence>
<dbReference type="Proteomes" id="UP001184376">
    <property type="component" value="Unassembled WGS sequence"/>
</dbReference>
<name>A0ACC6IXF4_9FLAO</name>
<reference evidence="1" key="1">
    <citation type="submission" date="2023-07" db="EMBL/GenBank/DDBJ databases">
        <title>Sorghum-associated microbial communities from plants grown in Nebraska, USA.</title>
        <authorList>
            <person name="Schachtman D."/>
        </authorList>
    </citation>
    <scope>NUCLEOTIDE SEQUENCE</scope>
    <source>
        <strain evidence="1">DS1280</strain>
    </source>
</reference>
<dbReference type="EMBL" id="JAVDRG010000005">
    <property type="protein sequence ID" value="MDR6442279.1"/>
    <property type="molecule type" value="Genomic_DNA"/>
</dbReference>
<proteinExistence type="predicted"/>
<comment type="caution">
    <text evidence="1">The sequence shown here is derived from an EMBL/GenBank/DDBJ whole genome shotgun (WGS) entry which is preliminary data.</text>
</comment>
<keyword evidence="2" id="KW-1185">Reference proteome</keyword>
<gene>
    <name evidence="1" type="ORF">J2795_003004</name>
</gene>
<evidence type="ECO:0000313" key="1">
    <source>
        <dbReference type="EMBL" id="MDR6442279.1"/>
    </source>
</evidence>